<dbReference type="InterPro" id="IPR015797">
    <property type="entry name" value="NUDIX_hydrolase-like_dom_sf"/>
</dbReference>
<dbReference type="GO" id="GO:0005829">
    <property type="term" value="C:cytosol"/>
    <property type="evidence" value="ECO:0007669"/>
    <property type="project" value="TreeGrafter"/>
</dbReference>
<dbReference type="InterPro" id="IPR004385">
    <property type="entry name" value="NDP_pyrophosphatase"/>
</dbReference>
<comment type="subunit">
    <text evidence="4">Homodimer.</text>
</comment>
<gene>
    <name evidence="12" type="ORF">DC20_13490</name>
</gene>
<evidence type="ECO:0000313" key="12">
    <source>
        <dbReference type="EMBL" id="ALI99801.1"/>
    </source>
</evidence>
<evidence type="ECO:0000256" key="6">
    <source>
        <dbReference type="ARBA" id="ARBA00022801"/>
    </source>
</evidence>
<evidence type="ECO:0000259" key="11">
    <source>
        <dbReference type="PROSITE" id="PS51462"/>
    </source>
</evidence>
<proteinExistence type="inferred from homology"/>
<dbReference type="Pfam" id="PF00293">
    <property type="entry name" value="NUDIX"/>
    <property type="match status" value="1"/>
</dbReference>
<feature type="short sequence motif" description="Nudix box" evidence="10">
    <location>
        <begin position="71"/>
        <end position="94"/>
    </location>
</feature>
<feature type="binding site" evidence="9">
    <location>
        <position position="87"/>
    </location>
    <ligand>
        <name>Mg(2+)</name>
        <dbReference type="ChEBI" id="CHEBI:18420"/>
        <label>1</label>
    </ligand>
</feature>
<accession>A0A0P0CWP8</accession>
<dbReference type="PROSITE" id="PS51462">
    <property type="entry name" value="NUDIX"/>
    <property type="match status" value="1"/>
</dbReference>
<keyword evidence="9" id="KW-0479">Metal-binding</keyword>
<comment type="similarity">
    <text evidence="3">Belongs to the Nudix hydrolase family. NudK subfamily.</text>
</comment>
<dbReference type="EMBL" id="CP012643">
    <property type="protein sequence ID" value="ALI99801.1"/>
    <property type="molecule type" value="Genomic_DNA"/>
</dbReference>
<evidence type="ECO:0000256" key="3">
    <source>
        <dbReference type="ARBA" id="ARBA00007275"/>
    </source>
</evidence>
<dbReference type="KEGG" id="rti:DC20_13490"/>
<dbReference type="GO" id="GO:0019144">
    <property type="term" value="F:ADP-sugar diphosphatase activity"/>
    <property type="evidence" value="ECO:0007669"/>
    <property type="project" value="TreeGrafter"/>
</dbReference>
<dbReference type="PANTHER" id="PTHR11839">
    <property type="entry name" value="UDP/ADP-SUGAR PYROPHOSPHATASE"/>
    <property type="match status" value="1"/>
</dbReference>
<protein>
    <recommendedName>
        <fullName evidence="5">GDP-mannose pyrophosphatase</fullName>
    </recommendedName>
    <alternativeName>
        <fullName evidence="7">GDP-mannose hydrolase</fullName>
    </alternativeName>
    <alternativeName>
        <fullName evidence="8">GDPMK</fullName>
    </alternativeName>
</protein>
<feature type="binding site" evidence="9">
    <location>
        <position position="70"/>
    </location>
    <ligand>
        <name>Mg(2+)</name>
        <dbReference type="ChEBI" id="CHEBI:18420"/>
        <label>1</label>
    </ligand>
</feature>
<dbReference type="SUPFAM" id="SSF55811">
    <property type="entry name" value="Nudix"/>
    <property type="match status" value="1"/>
</dbReference>
<dbReference type="Gene3D" id="3.90.79.10">
    <property type="entry name" value="Nucleoside Triphosphate Pyrophosphohydrolase"/>
    <property type="match status" value="1"/>
</dbReference>
<dbReference type="GO" id="GO:0006753">
    <property type="term" value="P:nucleoside phosphate metabolic process"/>
    <property type="evidence" value="ECO:0007669"/>
    <property type="project" value="TreeGrafter"/>
</dbReference>
<dbReference type="GO" id="GO:0046872">
    <property type="term" value="F:metal ion binding"/>
    <property type="evidence" value="ECO:0007669"/>
    <property type="project" value="UniProtKB-KW"/>
</dbReference>
<evidence type="ECO:0000256" key="1">
    <source>
        <dbReference type="ARBA" id="ARBA00000847"/>
    </source>
</evidence>
<comment type="catalytic activity">
    <reaction evidence="1">
        <text>GDP-alpha-D-mannose + H2O = alpha-D-mannose 1-phosphate + GMP + 2 H(+)</text>
        <dbReference type="Rhea" id="RHEA:27978"/>
        <dbReference type="ChEBI" id="CHEBI:15377"/>
        <dbReference type="ChEBI" id="CHEBI:15378"/>
        <dbReference type="ChEBI" id="CHEBI:57527"/>
        <dbReference type="ChEBI" id="CHEBI:58115"/>
        <dbReference type="ChEBI" id="CHEBI:58409"/>
    </reaction>
</comment>
<reference evidence="12 13" key="1">
    <citation type="submission" date="2015-08" db="EMBL/GenBank/DDBJ databases">
        <title>Complete genome sequence of Rufibacter tibetensis strain 1351t, a radiation-resistant bacterium from tibet plateau.</title>
        <authorList>
            <person name="Dai J."/>
        </authorList>
    </citation>
    <scope>NUCLEOTIDE SEQUENCE [LARGE SCALE GENOMIC DNA]</scope>
    <source>
        <strain evidence="12 13">1351</strain>
    </source>
</reference>
<dbReference type="RefSeq" id="WP_062544316.1">
    <property type="nucleotide sequence ID" value="NZ_CP012643.1"/>
</dbReference>
<comment type="cofactor">
    <cofactor evidence="2 9">
        <name>Mg(2+)</name>
        <dbReference type="ChEBI" id="CHEBI:18420"/>
    </cofactor>
</comment>
<feature type="binding site" evidence="9">
    <location>
        <position position="91"/>
    </location>
    <ligand>
        <name>Mg(2+)</name>
        <dbReference type="ChEBI" id="CHEBI:18420"/>
        <label>1</label>
    </ligand>
</feature>
<organism evidence="12 13">
    <name type="scientific">Rufibacter tibetensis</name>
    <dbReference type="NCBI Taxonomy" id="512763"/>
    <lineage>
        <taxon>Bacteria</taxon>
        <taxon>Pseudomonadati</taxon>
        <taxon>Bacteroidota</taxon>
        <taxon>Cytophagia</taxon>
        <taxon>Cytophagales</taxon>
        <taxon>Hymenobacteraceae</taxon>
        <taxon>Rufibacter</taxon>
    </lineage>
</organism>
<dbReference type="OrthoDB" id="1523642at2"/>
<keyword evidence="9" id="KW-0460">Magnesium</keyword>
<evidence type="ECO:0000256" key="10">
    <source>
        <dbReference type="PIRSR" id="PIRSR604385-3"/>
    </source>
</evidence>
<keyword evidence="13" id="KW-1185">Reference proteome</keyword>
<dbReference type="InterPro" id="IPR000086">
    <property type="entry name" value="NUDIX_hydrolase_dom"/>
</dbReference>
<feature type="binding site" evidence="9">
    <location>
        <position position="138"/>
    </location>
    <ligand>
        <name>Mg(2+)</name>
        <dbReference type="ChEBI" id="CHEBI:18420"/>
        <label>1</label>
    </ligand>
</feature>
<dbReference type="Proteomes" id="UP000061382">
    <property type="component" value="Chromosome"/>
</dbReference>
<sequence>MKITKKETAYQGYYRLQVFTVEDKGKEFEREVFQTGRAAAALVYDTKKQKFILAKQFRPAVEQEMVEAVAGMLDSADEKPEAAIRREIEEEIGYAVDHLQLLYEYFPSPGAFSEQMFLFYAEVSEKTGEGGGKDDENEDITTLELTPEQLVKQPITDGKTILAIEWAKANLLPKLKEQKNGKKSS</sequence>
<evidence type="ECO:0000256" key="9">
    <source>
        <dbReference type="PIRSR" id="PIRSR604385-2"/>
    </source>
</evidence>
<dbReference type="STRING" id="512763.DC20_13490"/>
<name>A0A0P0CWP8_9BACT</name>
<evidence type="ECO:0000313" key="13">
    <source>
        <dbReference type="Proteomes" id="UP000061382"/>
    </source>
</evidence>
<evidence type="ECO:0000256" key="2">
    <source>
        <dbReference type="ARBA" id="ARBA00001946"/>
    </source>
</evidence>
<evidence type="ECO:0000256" key="5">
    <source>
        <dbReference type="ARBA" id="ARBA00016377"/>
    </source>
</evidence>
<evidence type="ECO:0000256" key="4">
    <source>
        <dbReference type="ARBA" id="ARBA00011738"/>
    </source>
</evidence>
<keyword evidence="6" id="KW-0378">Hydrolase</keyword>
<feature type="domain" description="Nudix hydrolase" evidence="11">
    <location>
        <begin position="34"/>
        <end position="168"/>
    </location>
</feature>
<dbReference type="PATRIC" id="fig|512763.3.peg.2964"/>
<dbReference type="GO" id="GO:0019693">
    <property type="term" value="P:ribose phosphate metabolic process"/>
    <property type="evidence" value="ECO:0007669"/>
    <property type="project" value="TreeGrafter"/>
</dbReference>
<dbReference type="NCBIfam" id="TIGR00052">
    <property type="entry name" value="nudix-type nucleoside diphosphatase, YffH/AdpP family"/>
    <property type="match status" value="1"/>
</dbReference>
<evidence type="ECO:0000256" key="8">
    <source>
        <dbReference type="ARBA" id="ARBA00032272"/>
    </source>
</evidence>
<evidence type="ECO:0000256" key="7">
    <source>
        <dbReference type="ARBA" id="ARBA00032162"/>
    </source>
</evidence>
<dbReference type="AlphaFoldDB" id="A0A0P0CWP8"/>
<dbReference type="PANTHER" id="PTHR11839:SF18">
    <property type="entry name" value="NUDIX HYDROLASE DOMAIN-CONTAINING PROTEIN"/>
    <property type="match status" value="1"/>
</dbReference>